<dbReference type="InterPro" id="IPR045338">
    <property type="entry name" value="DUF6535"/>
</dbReference>
<dbReference type="EMBL" id="KN823087">
    <property type="protein sequence ID" value="KIO23347.1"/>
    <property type="molecule type" value="Genomic_DNA"/>
</dbReference>
<name>A0A0C3LPP1_9AGAM</name>
<keyword evidence="4" id="KW-1185">Reference proteome</keyword>
<dbReference type="Proteomes" id="UP000054248">
    <property type="component" value="Unassembled WGS sequence"/>
</dbReference>
<dbReference type="HOGENOM" id="CLU_018688_1_2_1"/>
<dbReference type="STRING" id="1051891.A0A0C3LPP1"/>
<feature type="non-terminal residue" evidence="3">
    <location>
        <position position="220"/>
    </location>
</feature>
<sequence length="220" mass="24595">MANVFLNKPPQQRPHVNLQYVVDDPLAPLRLPPPAQISEFWRRYDHLADIHDKKLTTNLNGNLDVLLIFAALFSAINTTFISITMPNLSPNPSDETNTLLRLLVMRADNNTLTPADLLPQFTADSNSIIVNCLLYASLSCSLLAAVGAMMAKEWLQSFDRTGQTGPVEEQALFRQRKFNGVQQWHLEAVAKFLPNLLLLSVIFFFGGVCLFLFPINTVVA</sequence>
<proteinExistence type="predicted"/>
<keyword evidence="1" id="KW-0472">Membrane</keyword>
<evidence type="ECO:0000256" key="1">
    <source>
        <dbReference type="SAM" id="Phobius"/>
    </source>
</evidence>
<feature type="transmembrane region" description="Helical" evidence="1">
    <location>
        <begin position="196"/>
        <end position="215"/>
    </location>
</feature>
<keyword evidence="1" id="KW-1133">Transmembrane helix</keyword>
<keyword evidence="1" id="KW-0812">Transmembrane</keyword>
<evidence type="ECO:0000313" key="3">
    <source>
        <dbReference type="EMBL" id="KIO23347.1"/>
    </source>
</evidence>
<reference evidence="3 4" key="1">
    <citation type="submission" date="2014-04" db="EMBL/GenBank/DDBJ databases">
        <authorList>
            <consortium name="DOE Joint Genome Institute"/>
            <person name="Kuo A."/>
            <person name="Girlanda M."/>
            <person name="Perotto S."/>
            <person name="Kohler A."/>
            <person name="Nagy L.G."/>
            <person name="Floudas D."/>
            <person name="Copeland A."/>
            <person name="Barry K.W."/>
            <person name="Cichocki N."/>
            <person name="Veneault-Fourrey C."/>
            <person name="LaButti K."/>
            <person name="Lindquist E.A."/>
            <person name="Lipzen A."/>
            <person name="Lundell T."/>
            <person name="Morin E."/>
            <person name="Murat C."/>
            <person name="Sun H."/>
            <person name="Tunlid A."/>
            <person name="Henrissat B."/>
            <person name="Grigoriev I.V."/>
            <person name="Hibbett D.S."/>
            <person name="Martin F."/>
            <person name="Nordberg H.P."/>
            <person name="Cantor M.N."/>
            <person name="Hua S.X."/>
        </authorList>
    </citation>
    <scope>NUCLEOTIDE SEQUENCE [LARGE SCALE GENOMIC DNA]</scope>
    <source>
        <strain evidence="3 4">MUT 4182</strain>
    </source>
</reference>
<feature type="transmembrane region" description="Helical" evidence="1">
    <location>
        <begin position="63"/>
        <end position="83"/>
    </location>
</feature>
<protein>
    <recommendedName>
        <fullName evidence="2">DUF6535 domain-containing protein</fullName>
    </recommendedName>
</protein>
<dbReference type="Pfam" id="PF20153">
    <property type="entry name" value="DUF6535"/>
    <property type="match status" value="1"/>
</dbReference>
<dbReference type="AlphaFoldDB" id="A0A0C3LPP1"/>
<accession>A0A0C3LPP1</accession>
<gene>
    <name evidence="3" type="ORF">M407DRAFT_78206</name>
</gene>
<evidence type="ECO:0000259" key="2">
    <source>
        <dbReference type="Pfam" id="PF20153"/>
    </source>
</evidence>
<evidence type="ECO:0000313" key="4">
    <source>
        <dbReference type="Proteomes" id="UP000054248"/>
    </source>
</evidence>
<feature type="domain" description="DUF6535" evidence="2">
    <location>
        <begin position="41"/>
        <end position="213"/>
    </location>
</feature>
<reference evidence="4" key="2">
    <citation type="submission" date="2015-01" db="EMBL/GenBank/DDBJ databases">
        <title>Evolutionary Origins and Diversification of the Mycorrhizal Mutualists.</title>
        <authorList>
            <consortium name="DOE Joint Genome Institute"/>
            <consortium name="Mycorrhizal Genomics Consortium"/>
            <person name="Kohler A."/>
            <person name="Kuo A."/>
            <person name="Nagy L.G."/>
            <person name="Floudas D."/>
            <person name="Copeland A."/>
            <person name="Barry K.W."/>
            <person name="Cichocki N."/>
            <person name="Veneault-Fourrey C."/>
            <person name="LaButti K."/>
            <person name="Lindquist E.A."/>
            <person name="Lipzen A."/>
            <person name="Lundell T."/>
            <person name="Morin E."/>
            <person name="Murat C."/>
            <person name="Riley R."/>
            <person name="Ohm R."/>
            <person name="Sun H."/>
            <person name="Tunlid A."/>
            <person name="Henrissat B."/>
            <person name="Grigoriev I.V."/>
            <person name="Hibbett D.S."/>
            <person name="Martin F."/>
        </authorList>
    </citation>
    <scope>NUCLEOTIDE SEQUENCE [LARGE SCALE GENOMIC DNA]</scope>
    <source>
        <strain evidence="4">MUT 4182</strain>
    </source>
</reference>
<feature type="transmembrane region" description="Helical" evidence="1">
    <location>
        <begin position="128"/>
        <end position="151"/>
    </location>
</feature>
<organism evidence="3 4">
    <name type="scientific">Tulasnella calospora MUT 4182</name>
    <dbReference type="NCBI Taxonomy" id="1051891"/>
    <lineage>
        <taxon>Eukaryota</taxon>
        <taxon>Fungi</taxon>
        <taxon>Dikarya</taxon>
        <taxon>Basidiomycota</taxon>
        <taxon>Agaricomycotina</taxon>
        <taxon>Agaricomycetes</taxon>
        <taxon>Cantharellales</taxon>
        <taxon>Tulasnellaceae</taxon>
        <taxon>Tulasnella</taxon>
    </lineage>
</organism>
<dbReference type="OrthoDB" id="3235960at2759"/>